<dbReference type="EMBL" id="JAUTXU010000017">
    <property type="protein sequence ID" value="KAK3721530.1"/>
    <property type="molecule type" value="Genomic_DNA"/>
</dbReference>
<organism evidence="1 2">
    <name type="scientific">Vermiconidia calcicola</name>
    <dbReference type="NCBI Taxonomy" id="1690605"/>
    <lineage>
        <taxon>Eukaryota</taxon>
        <taxon>Fungi</taxon>
        <taxon>Dikarya</taxon>
        <taxon>Ascomycota</taxon>
        <taxon>Pezizomycotina</taxon>
        <taxon>Dothideomycetes</taxon>
        <taxon>Dothideomycetidae</taxon>
        <taxon>Mycosphaerellales</taxon>
        <taxon>Extremaceae</taxon>
        <taxon>Vermiconidia</taxon>
    </lineage>
</organism>
<sequence length="199" mass="22768">MLKTMLTSLKSKRVEPEEQPPLPPLALTYISLALPALKRAGLNDDFFAFREFAMLHFDTDVYERAFSTAESEMLPPYLSVEEDYEYAKQHLIKAVTEIRREMARNMPGSEDLWRDFKNLFLGMKGRAKERECDKICAEMEECSVSGLLDGVLTEEDVAEIDELLGTEEFADAVEVQRGGETIWRRALRQVPEVLVAKRS</sequence>
<dbReference type="Proteomes" id="UP001281147">
    <property type="component" value="Unassembled WGS sequence"/>
</dbReference>
<evidence type="ECO:0000313" key="1">
    <source>
        <dbReference type="EMBL" id="KAK3721530.1"/>
    </source>
</evidence>
<protein>
    <submittedName>
        <fullName evidence="1">Uncharacterized protein</fullName>
    </submittedName>
</protein>
<reference evidence="1" key="1">
    <citation type="submission" date="2023-07" db="EMBL/GenBank/DDBJ databases">
        <title>Black Yeasts Isolated from many extreme environments.</title>
        <authorList>
            <person name="Coleine C."/>
            <person name="Stajich J.E."/>
            <person name="Selbmann L."/>
        </authorList>
    </citation>
    <scope>NUCLEOTIDE SEQUENCE</scope>
    <source>
        <strain evidence="1">CCFEE 5714</strain>
    </source>
</reference>
<gene>
    <name evidence="1" type="ORF">LTR37_003086</name>
</gene>
<evidence type="ECO:0000313" key="2">
    <source>
        <dbReference type="Proteomes" id="UP001281147"/>
    </source>
</evidence>
<accession>A0ACC3NRV2</accession>
<name>A0ACC3NRV2_9PEZI</name>
<keyword evidence="2" id="KW-1185">Reference proteome</keyword>
<proteinExistence type="predicted"/>
<comment type="caution">
    <text evidence="1">The sequence shown here is derived from an EMBL/GenBank/DDBJ whole genome shotgun (WGS) entry which is preliminary data.</text>
</comment>